<gene>
    <name evidence="2" type="ORF">LIER_28670</name>
</gene>
<dbReference type="EMBL" id="BAABME010009628">
    <property type="protein sequence ID" value="GAA0175509.1"/>
    <property type="molecule type" value="Genomic_DNA"/>
</dbReference>
<feature type="region of interest" description="Disordered" evidence="1">
    <location>
        <begin position="1"/>
        <end position="56"/>
    </location>
</feature>
<dbReference type="Proteomes" id="UP001454036">
    <property type="component" value="Unassembled WGS sequence"/>
</dbReference>
<evidence type="ECO:0000313" key="3">
    <source>
        <dbReference type="Proteomes" id="UP001454036"/>
    </source>
</evidence>
<feature type="region of interest" description="Disordered" evidence="1">
    <location>
        <begin position="83"/>
        <end position="111"/>
    </location>
</feature>
<sequence length="111" mass="11505">MAGDEAGNGPPRPEDGPANSIDPGDALTDAHNNPCTLHVAPPCYTPTAQAAASDDPLCRQAGGHGTSALFSRPSALNKFPQTLHLPKRRHLPSSFSRSLPPPPPLKTVASP</sequence>
<name>A0AAV3RI28_LITER</name>
<evidence type="ECO:0000256" key="1">
    <source>
        <dbReference type="SAM" id="MobiDB-lite"/>
    </source>
</evidence>
<reference evidence="2 3" key="1">
    <citation type="submission" date="2024-01" db="EMBL/GenBank/DDBJ databases">
        <title>The complete chloroplast genome sequence of Lithospermum erythrorhizon: insights into the phylogenetic relationship among Boraginaceae species and the maternal lineages of purple gromwells.</title>
        <authorList>
            <person name="Okada T."/>
            <person name="Watanabe K."/>
        </authorList>
    </citation>
    <scope>NUCLEOTIDE SEQUENCE [LARGE SCALE GENOMIC DNA]</scope>
</reference>
<protein>
    <submittedName>
        <fullName evidence="2">Uncharacterized protein</fullName>
    </submittedName>
</protein>
<organism evidence="2 3">
    <name type="scientific">Lithospermum erythrorhizon</name>
    <name type="common">Purple gromwell</name>
    <name type="synonym">Lithospermum officinale var. erythrorhizon</name>
    <dbReference type="NCBI Taxonomy" id="34254"/>
    <lineage>
        <taxon>Eukaryota</taxon>
        <taxon>Viridiplantae</taxon>
        <taxon>Streptophyta</taxon>
        <taxon>Embryophyta</taxon>
        <taxon>Tracheophyta</taxon>
        <taxon>Spermatophyta</taxon>
        <taxon>Magnoliopsida</taxon>
        <taxon>eudicotyledons</taxon>
        <taxon>Gunneridae</taxon>
        <taxon>Pentapetalae</taxon>
        <taxon>asterids</taxon>
        <taxon>lamiids</taxon>
        <taxon>Boraginales</taxon>
        <taxon>Boraginaceae</taxon>
        <taxon>Boraginoideae</taxon>
        <taxon>Lithospermeae</taxon>
        <taxon>Lithospermum</taxon>
    </lineage>
</organism>
<comment type="caution">
    <text evidence="2">The sequence shown here is derived from an EMBL/GenBank/DDBJ whole genome shotgun (WGS) entry which is preliminary data.</text>
</comment>
<accession>A0AAV3RI28</accession>
<dbReference type="AlphaFoldDB" id="A0AAV3RI28"/>
<keyword evidence="3" id="KW-1185">Reference proteome</keyword>
<evidence type="ECO:0000313" key="2">
    <source>
        <dbReference type="EMBL" id="GAA0175509.1"/>
    </source>
</evidence>
<proteinExistence type="predicted"/>